<dbReference type="AlphaFoldDB" id="A0AAE9KPK5"/>
<evidence type="ECO:0000256" key="2">
    <source>
        <dbReference type="ARBA" id="ARBA00006671"/>
    </source>
</evidence>
<comment type="subcellular location">
    <subcellularLocation>
        <location evidence="1">Fimbrium</location>
    </subcellularLocation>
</comment>
<name>A0AAE9KPK5_ALCFA</name>
<gene>
    <name evidence="5" type="ORF">MXF72_04845</name>
</gene>
<dbReference type="Proteomes" id="UP000830925">
    <property type="component" value="Chromosome"/>
</dbReference>
<feature type="domain" description="Fimbrial-type adhesion" evidence="4">
    <location>
        <begin position="234"/>
        <end position="389"/>
    </location>
</feature>
<dbReference type="Gene3D" id="2.60.40.1090">
    <property type="entry name" value="Fimbrial-type adhesion domain"/>
    <property type="match status" value="1"/>
</dbReference>
<dbReference type="InterPro" id="IPR050263">
    <property type="entry name" value="Bact_Fimbrial_Adh_Pro"/>
</dbReference>
<dbReference type="GO" id="GO:0043709">
    <property type="term" value="P:cell adhesion involved in single-species biofilm formation"/>
    <property type="evidence" value="ECO:0007669"/>
    <property type="project" value="TreeGrafter"/>
</dbReference>
<organism evidence="5 6">
    <name type="scientific">Alcaligenes faecalis</name>
    <dbReference type="NCBI Taxonomy" id="511"/>
    <lineage>
        <taxon>Bacteria</taxon>
        <taxon>Pseudomonadati</taxon>
        <taxon>Pseudomonadota</taxon>
        <taxon>Betaproteobacteria</taxon>
        <taxon>Burkholderiales</taxon>
        <taxon>Alcaligenaceae</taxon>
        <taxon>Alcaligenes</taxon>
    </lineage>
</organism>
<dbReference type="InterPro" id="IPR000259">
    <property type="entry name" value="Adhesion_dom_fimbrial"/>
</dbReference>
<dbReference type="SUPFAM" id="SSF49401">
    <property type="entry name" value="Bacterial adhesins"/>
    <property type="match status" value="1"/>
</dbReference>
<dbReference type="InterPro" id="IPR036937">
    <property type="entry name" value="Adhesion_dom_fimbrial_sf"/>
</dbReference>
<dbReference type="InterPro" id="IPR008966">
    <property type="entry name" value="Adhesion_dom_sf"/>
</dbReference>
<evidence type="ECO:0000256" key="3">
    <source>
        <dbReference type="ARBA" id="ARBA00023263"/>
    </source>
</evidence>
<evidence type="ECO:0000256" key="1">
    <source>
        <dbReference type="ARBA" id="ARBA00004561"/>
    </source>
</evidence>
<dbReference type="PANTHER" id="PTHR33420">
    <property type="entry name" value="FIMBRIAL SUBUNIT ELFA-RELATED"/>
    <property type="match status" value="1"/>
</dbReference>
<accession>A0AAE9KPK5</accession>
<dbReference type="RefSeq" id="WP_247966544.1">
    <property type="nucleotide sequence ID" value="NZ_CP095873.1"/>
</dbReference>
<protein>
    <submittedName>
        <fullName evidence="5">Fimbrial protein</fullName>
    </submittedName>
</protein>
<dbReference type="Pfam" id="PF00419">
    <property type="entry name" value="Fimbrial"/>
    <property type="match status" value="1"/>
</dbReference>
<dbReference type="EMBL" id="CP095873">
    <property type="protein sequence ID" value="UPL22414.1"/>
    <property type="molecule type" value="Genomic_DNA"/>
</dbReference>
<dbReference type="PANTHER" id="PTHR33420:SF14">
    <property type="entry name" value="TYPE 1 FIMBRIN D-MANNOSE SPECIFIC ADHESIN"/>
    <property type="match status" value="1"/>
</dbReference>
<keyword evidence="3" id="KW-0281">Fimbrium</keyword>
<sequence length="390" mass="41652">MNGMRGMWSRIFRKQEFSRQRFVWAKALMLPIALLVGMGQVQAQSTSCFRSRDLTARSSWSMAPSGTVFKNGDIVGRTSAYAEYYMPIAHGETVYVHASGQRVDNPYQAVPLSGMPGLGLVVRWAGYASTVSLTPVGSSAPQGTIISSSPWIPILQARTTASYTLAHFYSFELVVIDDKVYKGGKLTFTEANKVIVMTANQKGTANAQLCINGLVDPMAALTGTVQVPELPKPALPSCKFSTSTLTQNVVLGPVDPGQIVPAGASRSSGASGQAHFLIEGTGCTKDTKLNIYFTDTRDSATNKNYLLSSNPAVGIRLFHRGESDPLPFGPAPSGSWVPSRYAPSVGPALTDGAVLSTGFTAQYVRLPNKTESDVRPGPLEAAATFVIVYP</sequence>
<evidence type="ECO:0000313" key="6">
    <source>
        <dbReference type="Proteomes" id="UP000830925"/>
    </source>
</evidence>
<evidence type="ECO:0000259" key="4">
    <source>
        <dbReference type="Pfam" id="PF00419"/>
    </source>
</evidence>
<reference evidence="5" key="1">
    <citation type="submission" date="2022-04" db="EMBL/GenBank/DDBJ databases">
        <title>Genomic mining of Alcaligenes faecalis D334 producing ectoin and derivatives.</title>
        <authorList>
            <person name="Doan V.T."/>
            <person name="Quach N.T."/>
            <person name="Vu T.-H.-N."/>
            <person name="Phi Q.-T."/>
        </authorList>
    </citation>
    <scope>NUCLEOTIDE SEQUENCE</scope>
    <source>
        <strain evidence="5">D334</strain>
    </source>
</reference>
<dbReference type="GO" id="GO:0009289">
    <property type="term" value="C:pilus"/>
    <property type="evidence" value="ECO:0007669"/>
    <property type="project" value="UniProtKB-SubCell"/>
</dbReference>
<proteinExistence type="inferred from homology"/>
<evidence type="ECO:0000313" key="5">
    <source>
        <dbReference type="EMBL" id="UPL22414.1"/>
    </source>
</evidence>
<comment type="similarity">
    <text evidence="2">Belongs to the fimbrial protein family.</text>
</comment>